<dbReference type="AlphaFoldDB" id="A0AAV4P6W0"/>
<dbReference type="Proteomes" id="UP001054945">
    <property type="component" value="Unassembled WGS sequence"/>
</dbReference>
<sequence length="199" mass="23072">MLLCCTNIVHFNYSFRIQSGSLNGNSNAFLISADEHKKRVRSAVFRAPKTLQEKLLTLIVCFLLVITTVFLIALWIMSNRWKTTLSQLKNVYVEEDDLCDTDACRETAEGLISNIDPSTDPCEDFYQYACGGGWTNILFQKEGEFTWCTKKDRKKYWTLSKETSQLEICDWIPDQVIDLRMNPCRKRHHQRYGIGSHIT</sequence>
<comment type="caution">
    <text evidence="2">The sequence shown here is derived from an EMBL/GenBank/DDBJ whole genome shotgun (WGS) entry which is preliminary data.</text>
</comment>
<dbReference type="Gene3D" id="3.40.390.10">
    <property type="entry name" value="Collagenase (Catalytic Domain)"/>
    <property type="match status" value="1"/>
</dbReference>
<organism evidence="2 3">
    <name type="scientific">Caerostris extrusa</name>
    <name type="common">Bark spider</name>
    <name type="synonym">Caerostris bankana</name>
    <dbReference type="NCBI Taxonomy" id="172846"/>
    <lineage>
        <taxon>Eukaryota</taxon>
        <taxon>Metazoa</taxon>
        <taxon>Ecdysozoa</taxon>
        <taxon>Arthropoda</taxon>
        <taxon>Chelicerata</taxon>
        <taxon>Arachnida</taxon>
        <taxon>Araneae</taxon>
        <taxon>Araneomorphae</taxon>
        <taxon>Entelegynae</taxon>
        <taxon>Araneoidea</taxon>
        <taxon>Araneidae</taxon>
        <taxon>Caerostris</taxon>
    </lineage>
</organism>
<keyword evidence="1" id="KW-0472">Membrane</keyword>
<evidence type="ECO:0000313" key="3">
    <source>
        <dbReference type="Proteomes" id="UP001054945"/>
    </source>
</evidence>
<gene>
    <name evidence="2" type="primary">AVEN_272285_1</name>
    <name evidence="2" type="ORF">CEXT_71621</name>
</gene>
<proteinExistence type="predicted"/>
<keyword evidence="1" id="KW-0812">Transmembrane</keyword>
<keyword evidence="1" id="KW-1133">Transmembrane helix</keyword>
<dbReference type="SUPFAM" id="SSF55486">
    <property type="entry name" value="Metalloproteases ('zincins'), catalytic domain"/>
    <property type="match status" value="1"/>
</dbReference>
<dbReference type="PROSITE" id="PS51885">
    <property type="entry name" value="NEPRILYSIN"/>
    <property type="match status" value="1"/>
</dbReference>
<keyword evidence="3" id="KW-1185">Reference proteome</keyword>
<evidence type="ECO:0000313" key="2">
    <source>
        <dbReference type="EMBL" id="GIX92228.1"/>
    </source>
</evidence>
<dbReference type="GO" id="GO:0005886">
    <property type="term" value="C:plasma membrane"/>
    <property type="evidence" value="ECO:0007669"/>
    <property type="project" value="TreeGrafter"/>
</dbReference>
<accession>A0AAV4P6W0</accession>
<reference evidence="2 3" key="1">
    <citation type="submission" date="2021-06" db="EMBL/GenBank/DDBJ databases">
        <title>Caerostris extrusa draft genome.</title>
        <authorList>
            <person name="Kono N."/>
            <person name="Arakawa K."/>
        </authorList>
    </citation>
    <scope>NUCLEOTIDE SEQUENCE [LARGE SCALE GENOMIC DNA]</scope>
</reference>
<dbReference type="InterPro" id="IPR000718">
    <property type="entry name" value="Peptidase_M13"/>
</dbReference>
<dbReference type="GO" id="GO:0016485">
    <property type="term" value="P:protein processing"/>
    <property type="evidence" value="ECO:0007669"/>
    <property type="project" value="TreeGrafter"/>
</dbReference>
<evidence type="ECO:0000256" key="1">
    <source>
        <dbReference type="SAM" id="Phobius"/>
    </source>
</evidence>
<feature type="transmembrane region" description="Helical" evidence="1">
    <location>
        <begin position="55"/>
        <end position="77"/>
    </location>
</feature>
<dbReference type="GO" id="GO:0004222">
    <property type="term" value="F:metalloendopeptidase activity"/>
    <property type="evidence" value="ECO:0007669"/>
    <property type="project" value="InterPro"/>
</dbReference>
<dbReference type="EMBL" id="BPLR01021669">
    <property type="protein sequence ID" value="GIX92228.1"/>
    <property type="molecule type" value="Genomic_DNA"/>
</dbReference>
<protein>
    <submittedName>
        <fullName evidence="2">Peptidase_M13_N domain-containing protein</fullName>
    </submittedName>
</protein>
<name>A0AAV4P6W0_CAEEX</name>
<dbReference type="PANTHER" id="PTHR11733">
    <property type="entry name" value="ZINC METALLOPROTEASE FAMILY M13 NEPRILYSIN-RELATED"/>
    <property type="match status" value="1"/>
</dbReference>
<dbReference type="InterPro" id="IPR024079">
    <property type="entry name" value="MetalloPept_cat_dom_sf"/>
</dbReference>
<dbReference type="PANTHER" id="PTHR11733:SF240">
    <property type="entry name" value="GH14155P-RELATED"/>
    <property type="match status" value="1"/>
</dbReference>